<dbReference type="Proteomes" id="UP000217994">
    <property type="component" value="Unassembled WGS sequence"/>
</dbReference>
<organism evidence="2 3">
    <name type="scientific">Burkholderia ubonensis subsp. mesacidophila</name>
    <dbReference type="NCBI Taxonomy" id="265293"/>
    <lineage>
        <taxon>Bacteria</taxon>
        <taxon>Pseudomonadati</taxon>
        <taxon>Pseudomonadota</taxon>
        <taxon>Betaproteobacteria</taxon>
        <taxon>Burkholderiales</taxon>
        <taxon>Burkholderiaceae</taxon>
        <taxon>Burkholderia</taxon>
        <taxon>Burkholderia cepacia complex</taxon>
    </lineage>
</organism>
<reference evidence="2 3" key="1">
    <citation type="submission" date="2017-01" db="EMBL/GenBank/DDBJ databases">
        <title>Whole-Genome Shotgun Sequencing of Two beta-Proteobacterial Species in Search of the Bulgecin Biosynthetic Cluster.</title>
        <authorList>
            <person name="Horsman M.E."/>
            <person name="Marous D.R."/>
            <person name="Li R."/>
            <person name="Oliver R.A."/>
            <person name="Byun B."/>
            <person name="Emrich S.J."/>
            <person name="Boggess B."/>
            <person name="Townsend C.A."/>
            <person name="Mobashery S."/>
        </authorList>
    </citation>
    <scope>NUCLEOTIDE SEQUENCE [LARGE SCALE GENOMIC DNA]</scope>
    <source>
        <strain evidence="2 3">ATCC 31433</strain>
    </source>
</reference>
<name>A0A2A4FM78_9BURK</name>
<feature type="region of interest" description="Disordered" evidence="1">
    <location>
        <begin position="42"/>
        <end position="64"/>
    </location>
</feature>
<comment type="caution">
    <text evidence="2">The sequence shown here is derived from an EMBL/GenBank/DDBJ whole genome shotgun (WGS) entry which is preliminary data.</text>
</comment>
<dbReference type="AlphaFoldDB" id="A0A2A4FM78"/>
<evidence type="ECO:0000256" key="1">
    <source>
        <dbReference type="SAM" id="MobiDB-lite"/>
    </source>
</evidence>
<proteinExistence type="predicted"/>
<gene>
    <name evidence="2" type="ORF">BZL54_04635</name>
</gene>
<accession>A0A2A4FM78</accession>
<sequence>MCRHEATPGSTPDAGRRQAYRARVVGLPGPVFGVRERNAARNAGVPGKADRDESGIRIGKYLPA</sequence>
<evidence type="ECO:0000313" key="2">
    <source>
        <dbReference type="EMBL" id="PCE33516.1"/>
    </source>
</evidence>
<evidence type="ECO:0000313" key="3">
    <source>
        <dbReference type="Proteomes" id="UP000217994"/>
    </source>
</evidence>
<dbReference type="EMBL" id="MTZU01000013">
    <property type="protein sequence ID" value="PCE33516.1"/>
    <property type="molecule type" value="Genomic_DNA"/>
</dbReference>
<protein>
    <submittedName>
        <fullName evidence="2">Uncharacterized protein</fullName>
    </submittedName>
</protein>